<name>A0AA45UUC9_ANAPH</name>
<sequence>MVGNCRENRHPQMWSQSVLFIVAWEQAPEHMLLEGEVQASTDLLLVHMALQPAKGVSLPCVRPQDLCVQYMSRTTHTQGISPSM</sequence>
<reference evidence="2" key="1">
    <citation type="submission" date="2016-03" db="EMBL/GenBank/DDBJ databases">
        <authorList>
            <person name="Loux Valentin"/>
        </authorList>
    </citation>
    <scope>NUCLEOTIDE SEQUENCE [LARGE SCALE GENOMIC DNA]</scope>
    <source>
        <strain evidence="2">C1</strain>
    </source>
</reference>
<evidence type="ECO:0000313" key="2">
    <source>
        <dbReference type="Proteomes" id="UP000078419"/>
    </source>
</evidence>
<dbReference type="AlphaFoldDB" id="A0AA45UUC9"/>
<comment type="caution">
    <text evidence="1">The sequence shown here is derived from an EMBL/GenBank/DDBJ whole genome shotgun (WGS) entry which is preliminary data.</text>
</comment>
<dbReference type="Proteomes" id="UP000078419">
    <property type="component" value="Unassembled WGS sequence"/>
</dbReference>
<organism evidence="1 2">
    <name type="scientific">Anaplasma phagocytophilum</name>
    <name type="common">Ehrlichia phagocytophila</name>
    <dbReference type="NCBI Taxonomy" id="948"/>
    <lineage>
        <taxon>Bacteria</taxon>
        <taxon>Pseudomonadati</taxon>
        <taxon>Pseudomonadota</taxon>
        <taxon>Alphaproteobacteria</taxon>
        <taxon>Rickettsiales</taxon>
        <taxon>Anaplasmataceae</taxon>
        <taxon>Anaplasma</taxon>
        <taxon>phagocytophilum group</taxon>
    </lineage>
</organism>
<gene>
    <name evidence="1" type="ORF">ANAPC1_01472</name>
</gene>
<dbReference type="EMBL" id="FLLR01000203">
    <property type="protein sequence ID" value="SBO15094.1"/>
    <property type="molecule type" value="Genomic_DNA"/>
</dbReference>
<accession>A0AA45UUC9</accession>
<evidence type="ECO:0000313" key="1">
    <source>
        <dbReference type="EMBL" id="SBO15094.1"/>
    </source>
</evidence>
<proteinExistence type="predicted"/>
<protein>
    <submittedName>
        <fullName evidence="1">Uncharacterized protein</fullName>
    </submittedName>
</protein>